<evidence type="ECO:0000313" key="1">
    <source>
        <dbReference type="EMBL" id="SFN26326.1"/>
    </source>
</evidence>
<name>A0A1I4XL55_9CLOT</name>
<protein>
    <submittedName>
        <fullName evidence="1">Uncharacterized protein</fullName>
    </submittedName>
</protein>
<evidence type="ECO:0000313" key="2">
    <source>
        <dbReference type="Proteomes" id="UP000181899"/>
    </source>
</evidence>
<accession>A0A1I4XL55</accession>
<dbReference type="Proteomes" id="UP000181899">
    <property type="component" value="Unassembled WGS sequence"/>
</dbReference>
<organism evidence="1 2">
    <name type="scientific">Proteiniclasticum ruminis</name>
    <dbReference type="NCBI Taxonomy" id="398199"/>
    <lineage>
        <taxon>Bacteria</taxon>
        <taxon>Bacillati</taxon>
        <taxon>Bacillota</taxon>
        <taxon>Clostridia</taxon>
        <taxon>Eubacteriales</taxon>
        <taxon>Clostridiaceae</taxon>
        <taxon>Proteiniclasticum</taxon>
    </lineage>
</organism>
<dbReference type="AlphaFoldDB" id="A0A1I4XL55"/>
<proteinExistence type="predicted"/>
<sequence>MDEIYSIQSSEGNFYGSMYLCEGVQSLMNVYKKPNLMLPVSLHDARVEKITFKAGENPLSGELILYFPEGFRAEVNKKWIATGPGEVRFGGIDWDFSAIRYYEGDSVKERSFEEFKEDLTESSWEIVDESYGYNRSVFSGYRYQDGFFRVEMEIYHFKETEYHYEEPMMENEVIPSL</sequence>
<dbReference type="EMBL" id="FOVK01000001">
    <property type="protein sequence ID" value="SFN26326.1"/>
    <property type="molecule type" value="Genomic_DNA"/>
</dbReference>
<reference evidence="1 2" key="1">
    <citation type="submission" date="2016-10" db="EMBL/GenBank/DDBJ databases">
        <authorList>
            <person name="de Groot N.N."/>
        </authorList>
    </citation>
    <scope>NUCLEOTIDE SEQUENCE [LARGE SCALE GENOMIC DNA]</scope>
    <source>
        <strain evidence="1 2">ML2</strain>
    </source>
</reference>
<keyword evidence="2" id="KW-1185">Reference proteome</keyword>
<dbReference type="STRING" id="398199.SAMN05421804_102314"/>
<gene>
    <name evidence="1" type="ORF">SAMN04488695_10142</name>
</gene>